<feature type="transmembrane region" description="Helical" evidence="15">
    <location>
        <begin position="120"/>
        <end position="145"/>
    </location>
</feature>
<dbReference type="STRING" id="83656.B1H18_14995"/>
<dbReference type="FunFam" id="1.10.3810.10:FF:000001">
    <property type="entry name" value="Penicillin-binding protein 1A"/>
    <property type="match status" value="1"/>
</dbReference>
<keyword evidence="11" id="KW-0961">Cell wall biogenesis/degradation</keyword>
<dbReference type="Gene3D" id="1.10.3810.10">
    <property type="entry name" value="Biosynthetic peptidoglycan transglycosylase-like"/>
    <property type="match status" value="1"/>
</dbReference>
<feature type="compositionally biased region" description="Low complexity" evidence="14">
    <location>
        <begin position="805"/>
        <end position="826"/>
    </location>
</feature>
<comment type="catalytic activity">
    <reaction evidence="13">
        <text>[GlcNAc-(1-&gt;4)-Mur2Ac(oyl-L-Ala-gamma-D-Glu-L-Lys-D-Ala-D-Ala)](n)-di-trans,octa-cis-undecaprenyl diphosphate + beta-D-GlcNAc-(1-&gt;4)-Mur2Ac(oyl-L-Ala-gamma-D-Glu-L-Lys-D-Ala-D-Ala)-di-trans,octa-cis-undecaprenyl diphosphate = [GlcNAc-(1-&gt;4)-Mur2Ac(oyl-L-Ala-gamma-D-Glu-L-Lys-D-Ala-D-Ala)](n+1)-di-trans,octa-cis-undecaprenyl diphosphate + di-trans,octa-cis-undecaprenyl diphosphate + H(+)</text>
        <dbReference type="Rhea" id="RHEA:23708"/>
        <dbReference type="Rhea" id="RHEA-COMP:9602"/>
        <dbReference type="Rhea" id="RHEA-COMP:9603"/>
        <dbReference type="ChEBI" id="CHEBI:15378"/>
        <dbReference type="ChEBI" id="CHEBI:58405"/>
        <dbReference type="ChEBI" id="CHEBI:60033"/>
        <dbReference type="ChEBI" id="CHEBI:78435"/>
        <dbReference type="EC" id="2.4.99.28"/>
    </reaction>
</comment>
<dbReference type="EMBL" id="MVFC01000010">
    <property type="protein sequence ID" value="OON79257.1"/>
    <property type="molecule type" value="Genomic_DNA"/>
</dbReference>
<keyword evidence="3" id="KW-0121">Carboxypeptidase</keyword>
<keyword evidence="15" id="KW-0472">Membrane</keyword>
<evidence type="ECO:0000256" key="6">
    <source>
        <dbReference type="ARBA" id="ARBA00022679"/>
    </source>
</evidence>
<dbReference type="InterPro" id="IPR001264">
    <property type="entry name" value="Glyco_trans_51"/>
</dbReference>
<comment type="caution">
    <text evidence="18">The sequence shown here is derived from an EMBL/GenBank/DDBJ whole genome shotgun (WGS) entry which is preliminary data.</text>
</comment>
<feature type="compositionally biased region" description="Acidic residues" evidence="14">
    <location>
        <begin position="854"/>
        <end position="864"/>
    </location>
</feature>
<organism evidence="18 19">
    <name type="scientific">Streptomyces tsukubensis</name>
    <dbReference type="NCBI Taxonomy" id="83656"/>
    <lineage>
        <taxon>Bacteria</taxon>
        <taxon>Bacillati</taxon>
        <taxon>Actinomycetota</taxon>
        <taxon>Actinomycetes</taxon>
        <taxon>Kitasatosporales</taxon>
        <taxon>Streptomycetaceae</taxon>
        <taxon>Streptomyces</taxon>
    </lineage>
</organism>
<dbReference type="OrthoDB" id="8865355at2"/>
<proteinExistence type="inferred from homology"/>
<reference evidence="18 19" key="1">
    <citation type="submission" date="2017-02" db="EMBL/GenBank/DDBJ databases">
        <title>Draft Genome Sequence of Streptomyces tsukubaensis F601, a Producer of the immunosuppressant tacrolimus FK506.</title>
        <authorList>
            <person name="Zong G."/>
            <person name="Zhong C."/>
            <person name="Fu J."/>
            <person name="Qin R."/>
            <person name="Cao G."/>
        </authorList>
    </citation>
    <scope>NUCLEOTIDE SEQUENCE [LARGE SCALE GENOMIC DNA]</scope>
    <source>
        <strain evidence="18 19">F601</strain>
    </source>
</reference>
<dbReference type="GO" id="GO:0006508">
    <property type="term" value="P:proteolysis"/>
    <property type="evidence" value="ECO:0007669"/>
    <property type="project" value="UniProtKB-KW"/>
</dbReference>
<comment type="similarity">
    <text evidence="2">In the N-terminal section; belongs to the glycosyltransferase 51 family.</text>
</comment>
<evidence type="ECO:0000313" key="19">
    <source>
        <dbReference type="Proteomes" id="UP000190539"/>
    </source>
</evidence>
<evidence type="ECO:0000256" key="13">
    <source>
        <dbReference type="ARBA" id="ARBA00049902"/>
    </source>
</evidence>
<evidence type="ECO:0000256" key="15">
    <source>
        <dbReference type="SAM" id="Phobius"/>
    </source>
</evidence>
<feature type="compositionally biased region" description="Low complexity" evidence="14">
    <location>
        <begin position="24"/>
        <end position="33"/>
    </location>
</feature>
<feature type="region of interest" description="Disordered" evidence="14">
    <location>
        <begin position="783"/>
        <end position="892"/>
    </location>
</feature>
<comment type="similarity">
    <text evidence="1">In the C-terminal section; belongs to the transpeptidase family.</text>
</comment>
<gene>
    <name evidence="18" type="ORF">B1H18_14995</name>
</gene>
<dbReference type="Proteomes" id="UP000190539">
    <property type="component" value="Unassembled WGS sequence"/>
</dbReference>
<feature type="compositionally biased region" description="Gly residues" evidence="14">
    <location>
        <begin position="74"/>
        <end position="93"/>
    </location>
</feature>
<evidence type="ECO:0000256" key="9">
    <source>
        <dbReference type="ARBA" id="ARBA00022984"/>
    </source>
</evidence>
<keyword evidence="4" id="KW-0645">Protease</keyword>
<keyword evidence="15" id="KW-0812">Transmembrane</keyword>
<dbReference type="GO" id="GO:0008955">
    <property type="term" value="F:peptidoglycan glycosyltransferase activity"/>
    <property type="evidence" value="ECO:0007669"/>
    <property type="project" value="UniProtKB-EC"/>
</dbReference>
<keyword evidence="6" id="KW-0808">Transferase</keyword>
<evidence type="ECO:0000259" key="16">
    <source>
        <dbReference type="Pfam" id="PF00905"/>
    </source>
</evidence>
<dbReference type="InterPro" id="IPR036950">
    <property type="entry name" value="PBP_transglycosylase"/>
</dbReference>
<dbReference type="GO" id="GO:0009002">
    <property type="term" value="F:serine-type D-Ala-D-Ala carboxypeptidase activity"/>
    <property type="evidence" value="ECO:0007669"/>
    <property type="project" value="UniProtKB-EC"/>
</dbReference>
<keyword evidence="8" id="KW-0133">Cell shape</keyword>
<dbReference type="GO" id="GO:0008360">
    <property type="term" value="P:regulation of cell shape"/>
    <property type="evidence" value="ECO:0007669"/>
    <property type="project" value="UniProtKB-KW"/>
</dbReference>
<evidence type="ECO:0000256" key="3">
    <source>
        <dbReference type="ARBA" id="ARBA00022645"/>
    </source>
</evidence>
<keyword evidence="19" id="KW-1185">Reference proteome</keyword>
<evidence type="ECO:0000256" key="7">
    <source>
        <dbReference type="ARBA" id="ARBA00022801"/>
    </source>
</evidence>
<dbReference type="Pfam" id="PF00905">
    <property type="entry name" value="Transpeptidase"/>
    <property type="match status" value="1"/>
</dbReference>
<keyword evidence="5" id="KW-0328">Glycosyltransferase</keyword>
<evidence type="ECO:0000256" key="10">
    <source>
        <dbReference type="ARBA" id="ARBA00023268"/>
    </source>
</evidence>
<evidence type="ECO:0000256" key="12">
    <source>
        <dbReference type="ARBA" id="ARBA00034000"/>
    </source>
</evidence>
<evidence type="ECO:0000256" key="11">
    <source>
        <dbReference type="ARBA" id="ARBA00023316"/>
    </source>
</evidence>
<comment type="catalytic activity">
    <reaction evidence="12">
        <text>Preferential cleavage: (Ac)2-L-Lys-D-Ala-|-D-Ala. Also transpeptidation of peptidyl-alanyl moieties that are N-acyl substituents of D-alanine.</text>
        <dbReference type="EC" id="3.4.16.4"/>
    </reaction>
</comment>
<keyword evidence="7" id="KW-0378">Hydrolase</keyword>
<keyword evidence="10" id="KW-0511">Multifunctional enzyme</keyword>
<feature type="region of interest" description="Disordered" evidence="14">
    <location>
        <begin position="1"/>
        <end position="102"/>
    </location>
</feature>
<dbReference type="InterPro" id="IPR001460">
    <property type="entry name" value="PCN-bd_Tpept"/>
</dbReference>
<accession>A0A1V4A8Z0</accession>
<feature type="domain" description="Glycosyl transferase family 51" evidence="17">
    <location>
        <begin position="170"/>
        <end position="351"/>
    </location>
</feature>
<dbReference type="GO" id="GO:0030288">
    <property type="term" value="C:outer membrane-bounded periplasmic space"/>
    <property type="evidence" value="ECO:0007669"/>
    <property type="project" value="TreeGrafter"/>
</dbReference>
<feature type="compositionally biased region" description="Basic and acidic residues" evidence="14">
    <location>
        <begin position="52"/>
        <end position="62"/>
    </location>
</feature>
<dbReference type="Pfam" id="PF00912">
    <property type="entry name" value="Transgly"/>
    <property type="match status" value="1"/>
</dbReference>
<dbReference type="Gene3D" id="3.40.710.10">
    <property type="entry name" value="DD-peptidase/beta-lactamase superfamily"/>
    <property type="match status" value="1"/>
</dbReference>
<evidence type="ECO:0000256" key="1">
    <source>
        <dbReference type="ARBA" id="ARBA00007090"/>
    </source>
</evidence>
<dbReference type="AlphaFoldDB" id="A0A1V4A8Z0"/>
<dbReference type="InterPro" id="IPR023346">
    <property type="entry name" value="Lysozyme-like_dom_sf"/>
</dbReference>
<evidence type="ECO:0000256" key="14">
    <source>
        <dbReference type="SAM" id="MobiDB-lite"/>
    </source>
</evidence>
<protein>
    <submittedName>
        <fullName evidence="18">Penicillin-binding protein</fullName>
    </submittedName>
</protein>
<name>A0A1V4A8Z0_9ACTN</name>
<dbReference type="PANTHER" id="PTHR32282:SF34">
    <property type="entry name" value="PENICILLIN-BINDING PROTEIN 1A"/>
    <property type="match status" value="1"/>
</dbReference>
<dbReference type="SUPFAM" id="SSF53955">
    <property type="entry name" value="Lysozyme-like"/>
    <property type="match status" value="1"/>
</dbReference>
<dbReference type="GO" id="GO:0071555">
    <property type="term" value="P:cell wall organization"/>
    <property type="evidence" value="ECO:0007669"/>
    <property type="project" value="UniProtKB-KW"/>
</dbReference>
<dbReference type="GO" id="GO:0009252">
    <property type="term" value="P:peptidoglycan biosynthetic process"/>
    <property type="evidence" value="ECO:0007669"/>
    <property type="project" value="UniProtKB-KW"/>
</dbReference>
<dbReference type="SUPFAM" id="SSF56601">
    <property type="entry name" value="beta-lactamase/transpeptidase-like"/>
    <property type="match status" value="1"/>
</dbReference>
<keyword evidence="15" id="KW-1133">Transmembrane helix</keyword>
<keyword evidence="9" id="KW-0573">Peptidoglycan synthesis</keyword>
<evidence type="ECO:0000313" key="18">
    <source>
        <dbReference type="EMBL" id="OON79257.1"/>
    </source>
</evidence>
<dbReference type="InterPro" id="IPR050396">
    <property type="entry name" value="Glycosyltr_51/Transpeptidase"/>
</dbReference>
<dbReference type="GO" id="GO:0008658">
    <property type="term" value="F:penicillin binding"/>
    <property type="evidence" value="ECO:0007669"/>
    <property type="project" value="InterPro"/>
</dbReference>
<dbReference type="RefSeq" id="WP_077968489.1">
    <property type="nucleotide sequence ID" value="NZ_CP045178.1"/>
</dbReference>
<evidence type="ECO:0000259" key="17">
    <source>
        <dbReference type="Pfam" id="PF00912"/>
    </source>
</evidence>
<evidence type="ECO:0000256" key="5">
    <source>
        <dbReference type="ARBA" id="ARBA00022676"/>
    </source>
</evidence>
<evidence type="ECO:0000256" key="8">
    <source>
        <dbReference type="ARBA" id="ARBA00022960"/>
    </source>
</evidence>
<evidence type="ECO:0000256" key="4">
    <source>
        <dbReference type="ARBA" id="ARBA00022670"/>
    </source>
</evidence>
<evidence type="ECO:0000256" key="2">
    <source>
        <dbReference type="ARBA" id="ARBA00007739"/>
    </source>
</evidence>
<dbReference type="PANTHER" id="PTHR32282">
    <property type="entry name" value="BINDING PROTEIN TRANSPEPTIDASE, PUTATIVE-RELATED"/>
    <property type="match status" value="1"/>
</dbReference>
<feature type="domain" description="Penicillin-binding protein transpeptidase" evidence="16">
    <location>
        <begin position="554"/>
        <end position="740"/>
    </location>
</feature>
<sequence length="892" mass="95089">MSEHRRKAPPPQGGGRAAARRGHSGTSSGRRAAPQGATGSPSASYGPEEDERPPGGRAEARRAAQRGGSRRRAAGGGGGRGGGGRRGTGGPGGWDEPPKKRFIDYPRAGKRGAERWIPSWRLVTGTFIGFFGGLLAVAGVSYALVDVPEVAKAATAQNNVYYWADGSPMVATGGETNRQIIDYNEIPESMRYAVMSAENKTFETDKGVDPMGIARAVLNMAKGGQTQGGSTITQQYVKNARLDDQGQTFSRKFKELFISIKVGATKGKEEIMAGYLNTAYYGRGAYGIQAAARAYFNVDAKKLDASQTAFLAAVLKGSTYYDPAGSVSIDPSATPQANRQRAENRWKWILDEEVKDGHLSSASRNKYATFPKVGNPRSNQRLSGQVGYLVDLARAYTVKASGGTITEGQLRQGGYEIHTTFDKKKVQELENSVKKVQKESIDVKKRPDTDKYVQFGGASVNPASGAIEAIYGGENATKHFTNNADATGAQVGSTFKPFVLAAAMKYGVRDPSGPPEQSADQRTIVSPKSIYSGKDHLKIKKYDNSVWTDKEGGEWLQANDGGDDYNPPSFDIDLREGMRVSANSVYVQLGMDVGLDKVQESAVSAGILQDSLKGAADYPSFSIGTTSPSTIRMAGAYATFANSGKQRDPYSVKEVDHGGKAVYRHEDVAKQAFDPQVADNVTDVLKTVVDKGTGTKAKLVDRPAAGKTGTTDDNKSAWFVGYTPQLSTAISMYRMDDNEKKGEKREFLKMYGTGGEKKIHGASFPSVIWHDYMETALKGKKVENFPKPEPIGKVVGAKPSPTPSPSVTESSDKPTPSTTPSATHSSEPPPSPTPDTSETSCAPLDWDCEHNGDDDGGGDGDPGDPGDGGNTGDPDPTTSEPDEPGFISGAHG</sequence>
<dbReference type="InterPro" id="IPR012338">
    <property type="entry name" value="Beta-lactam/transpept-like"/>
</dbReference>